<protein>
    <recommendedName>
        <fullName evidence="5">PRK06770 family protein</fullName>
    </recommendedName>
</protein>
<dbReference type="EMBL" id="NTXW01000017">
    <property type="protein sequence ID" value="PEQ88604.1"/>
    <property type="molecule type" value="Genomic_DNA"/>
</dbReference>
<dbReference type="Pfam" id="PF19754">
    <property type="entry name" value="DUF6241"/>
    <property type="match status" value="1"/>
</dbReference>
<feature type="region of interest" description="Disordered" evidence="1">
    <location>
        <begin position="140"/>
        <end position="163"/>
    </location>
</feature>
<dbReference type="AlphaFoldDB" id="A0A9X6UMW6"/>
<dbReference type="RefSeq" id="WP_061667629.1">
    <property type="nucleotide sequence ID" value="NZ_NTXW01000017.1"/>
</dbReference>
<keyword evidence="2" id="KW-0472">Membrane</keyword>
<organism evidence="3 4">
    <name type="scientific">Bacillus cereus</name>
    <dbReference type="NCBI Taxonomy" id="1396"/>
    <lineage>
        <taxon>Bacteria</taxon>
        <taxon>Bacillati</taxon>
        <taxon>Bacillota</taxon>
        <taxon>Bacilli</taxon>
        <taxon>Bacillales</taxon>
        <taxon>Bacillaceae</taxon>
        <taxon>Bacillus</taxon>
        <taxon>Bacillus cereus group</taxon>
    </lineage>
</organism>
<keyword evidence="2" id="KW-1133">Transmembrane helix</keyword>
<feature type="region of interest" description="Disordered" evidence="1">
    <location>
        <begin position="40"/>
        <end position="61"/>
    </location>
</feature>
<reference evidence="3 4" key="1">
    <citation type="submission" date="2017-09" db="EMBL/GenBank/DDBJ databases">
        <title>Large-scale bioinformatics analysis of Bacillus genomes uncovers conserved roles of natural products in bacterial physiology.</title>
        <authorList>
            <consortium name="Agbiome Team Llc"/>
            <person name="Bleich R.M."/>
            <person name="Kirk G.J."/>
            <person name="Santa Maria K.C."/>
            <person name="Allen S.E."/>
            <person name="Farag S."/>
            <person name="Shank E.A."/>
            <person name="Bowers A."/>
        </authorList>
    </citation>
    <scope>NUCLEOTIDE SEQUENCE [LARGE SCALE GENOMIC DNA]</scope>
    <source>
        <strain evidence="3 4">AFS006334</strain>
    </source>
</reference>
<evidence type="ECO:0008006" key="5">
    <source>
        <dbReference type="Google" id="ProtNLM"/>
    </source>
</evidence>
<evidence type="ECO:0000313" key="3">
    <source>
        <dbReference type="EMBL" id="PEQ88604.1"/>
    </source>
</evidence>
<evidence type="ECO:0000256" key="2">
    <source>
        <dbReference type="SAM" id="Phobius"/>
    </source>
</evidence>
<sequence>MLFKWIVGICITIMVIFSSIVGGKKLLAYVEKENKNIQTERAANEKEKKAAEEAPHPQISEGEIISTMHKMVHQKVKSSEKWGFVEMTKKEISNVKRDIENSTGFQYKMKLFSIINRWEKGDFSQTVEEHNFLWSLQGGDTGKATERLSPEEEKQYIKEMKSK</sequence>
<dbReference type="Proteomes" id="UP000219869">
    <property type="component" value="Unassembled WGS sequence"/>
</dbReference>
<feature type="compositionally biased region" description="Basic and acidic residues" evidence="1">
    <location>
        <begin position="42"/>
        <end position="55"/>
    </location>
</feature>
<comment type="caution">
    <text evidence="3">The sequence shown here is derived from an EMBL/GenBank/DDBJ whole genome shotgun (WGS) entry which is preliminary data.</text>
</comment>
<evidence type="ECO:0000256" key="1">
    <source>
        <dbReference type="SAM" id="MobiDB-lite"/>
    </source>
</evidence>
<gene>
    <name evidence="3" type="ORF">CN475_10435</name>
</gene>
<keyword evidence="2" id="KW-0812">Transmembrane</keyword>
<feature type="compositionally biased region" description="Basic and acidic residues" evidence="1">
    <location>
        <begin position="143"/>
        <end position="163"/>
    </location>
</feature>
<feature type="transmembrane region" description="Helical" evidence="2">
    <location>
        <begin position="6"/>
        <end position="27"/>
    </location>
</feature>
<dbReference type="NCBIfam" id="NF005265">
    <property type="entry name" value="PRK06770.1-1"/>
    <property type="match status" value="1"/>
</dbReference>
<proteinExistence type="predicted"/>
<evidence type="ECO:0000313" key="4">
    <source>
        <dbReference type="Proteomes" id="UP000219869"/>
    </source>
</evidence>
<dbReference type="InterPro" id="IPR046208">
    <property type="entry name" value="DUF6241"/>
</dbReference>
<accession>A0A9X6UMW6</accession>
<name>A0A9X6UMW6_BACCE</name>